<evidence type="ECO:0000313" key="12">
    <source>
        <dbReference type="EMBL" id="KAF4135277.1"/>
    </source>
</evidence>
<dbReference type="InterPro" id="IPR002155">
    <property type="entry name" value="Thiolase"/>
</dbReference>
<dbReference type="Pfam" id="PF02803">
    <property type="entry name" value="Thiolase_C"/>
    <property type="match status" value="1"/>
</dbReference>
<evidence type="ECO:0000256" key="2">
    <source>
        <dbReference type="ARBA" id="ARBA00022679"/>
    </source>
</evidence>
<dbReference type="PANTHER" id="PTHR18919:SF156">
    <property type="entry name" value="ACETYL-COA ACETYLTRANSFERASE, MITOCHONDRIAL"/>
    <property type="match status" value="1"/>
</dbReference>
<name>A0A833SFV1_PHYIN</name>
<gene>
    <name evidence="11" type="ORF">GN244_ATG09419</name>
    <name evidence="10" type="ORF">GN244_ATG20114</name>
    <name evidence="12" type="ORF">GN958_ATG15539</name>
</gene>
<evidence type="ECO:0000313" key="11">
    <source>
        <dbReference type="EMBL" id="KAF4038448.1"/>
    </source>
</evidence>
<dbReference type="GO" id="GO:0046872">
    <property type="term" value="F:metal ion binding"/>
    <property type="evidence" value="ECO:0007669"/>
    <property type="project" value="UniProtKB-KW"/>
</dbReference>
<dbReference type="PANTHER" id="PTHR18919">
    <property type="entry name" value="ACETYL-COA C-ACYLTRANSFERASE"/>
    <property type="match status" value="1"/>
</dbReference>
<evidence type="ECO:0000256" key="3">
    <source>
        <dbReference type="ARBA" id="ARBA00022723"/>
    </source>
</evidence>
<dbReference type="FunFam" id="3.40.47.10:FF:000007">
    <property type="entry name" value="acetyl-CoA acetyltransferase, mitochondrial"/>
    <property type="match status" value="1"/>
</dbReference>
<evidence type="ECO:0000313" key="13">
    <source>
        <dbReference type="Proteomes" id="UP000602510"/>
    </source>
</evidence>
<reference evidence="10" key="1">
    <citation type="submission" date="2020-04" db="EMBL/GenBank/DDBJ databases">
        <title>Hybrid Assembly of Korean Phytophthora infestans isolates.</title>
        <authorList>
            <person name="Prokchorchik M."/>
            <person name="Lee Y."/>
            <person name="Seo J."/>
            <person name="Cho J.-H."/>
            <person name="Park Y.-E."/>
            <person name="Jang D.-C."/>
            <person name="Im J.-S."/>
            <person name="Choi J.-G."/>
            <person name="Park H.-J."/>
            <person name="Lee G.-B."/>
            <person name="Lee Y.-G."/>
            <person name="Hong S.-Y."/>
            <person name="Cho K."/>
            <person name="Sohn K.H."/>
        </authorList>
    </citation>
    <scope>NUCLEOTIDE SEQUENCE</scope>
    <source>
        <strain evidence="10">KR_1_A1</strain>
        <strain evidence="12">KR_2_A2</strain>
    </source>
</reference>
<keyword evidence="3" id="KW-0479">Metal-binding</keyword>
<protein>
    <submittedName>
        <fullName evidence="10 12">Thiolase C-terminal domain</fullName>
    </submittedName>
</protein>
<keyword evidence="5 7" id="KW-0012">Acyltransferase</keyword>
<evidence type="ECO:0000313" key="10">
    <source>
        <dbReference type="EMBL" id="KAF4028213.1"/>
    </source>
</evidence>
<feature type="domain" description="Thiolase C-terminal" evidence="9">
    <location>
        <begin position="325"/>
        <end position="446"/>
    </location>
</feature>
<dbReference type="GO" id="GO:0003985">
    <property type="term" value="F:acetyl-CoA C-acetyltransferase activity"/>
    <property type="evidence" value="ECO:0007669"/>
    <property type="project" value="TreeGrafter"/>
</dbReference>
<evidence type="ECO:0000256" key="6">
    <source>
        <dbReference type="PIRSR" id="PIRSR000429-1"/>
    </source>
</evidence>
<feature type="domain" description="Thiolase N-terminal" evidence="8">
    <location>
        <begin position="44"/>
        <end position="315"/>
    </location>
</feature>
<dbReference type="InterPro" id="IPR020617">
    <property type="entry name" value="Thiolase_C"/>
</dbReference>
<accession>A0A833SFV1</accession>
<dbReference type="InterPro" id="IPR020616">
    <property type="entry name" value="Thiolase_N"/>
</dbReference>
<dbReference type="PROSITE" id="PS00737">
    <property type="entry name" value="THIOLASE_2"/>
    <property type="match status" value="1"/>
</dbReference>
<keyword evidence="2 7" id="KW-0808">Transferase</keyword>
<dbReference type="GO" id="GO:0005739">
    <property type="term" value="C:mitochondrion"/>
    <property type="evidence" value="ECO:0007669"/>
    <property type="project" value="TreeGrafter"/>
</dbReference>
<dbReference type="SUPFAM" id="SSF53901">
    <property type="entry name" value="Thiolase-like"/>
    <property type="match status" value="2"/>
</dbReference>
<dbReference type="EMBL" id="WSZM01000194">
    <property type="protein sequence ID" value="KAF4038448.1"/>
    <property type="molecule type" value="Genomic_DNA"/>
</dbReference>
<dbReference type="PIRSF" id="PIRSF000429">
    <property type="entry name" value="Ac-CoA_Ac_transf"/>
    <property type="match status" value="1"/>
</dbReference>
<dbReference type="NCBIfam" id="TIGR01930">
    <property type="entry name" value="AcCoA-C-Actrans"/>
    <property type="match status" value="1"/>
</dbReference>
<dbReference type="InterPro" id="IPR020613">
    <property type="entry name" value="Thiolase_CS"/>
</dbReference>
<dbReference type="Proteomes" id="UP000704712">
    <property type="component" value="Unassembled WGS sequence"/>
</dbReference>
<keyword evidence="4" id="KW-0630">Potassium</keyword>
<dbReference type="InterPro" id="IPR016039">
    <property type="entry name" value="Thiolase-like"/>
</dbReference>
<dbReference type="Gene3D" id="3.40.47.10">
    <property type="match status" value="1"/>
</dbReference>
<feature type="active site" description="Acyl-thioester intermediate" evidence="6">
    <location>
        <position position="128"/>
    </location>
</feature>
<feature type="active site" description="Proton acceptor" evidence="6">
    <location>
        <position position="403"/>
    </location>
</feature>
<dbReference type="AlphaFoldDB" id="A0A833SFV1"/>
<evidence type="ECO:0000256" key="4">
    <source>
        <dbReference type="ARBA" id="ARBA00022958"/>
    </source>
</evidence>
<dbReference type="CDD" id="cd00751">
    <property type="entry name" value="thiolase"/>
    <property type="match status" value="1"/>
</dbReference>
<dbReference type="EMBL" id="WSZM01001121">
    <property type="protein sequence ID" value="KAF4028213.1"/>
    <property type="molecule type" value="Genomic_DNA"/>
</dbReference>
<keyword evidence="13" id="KW-1185">Reference proteome</keyword>
<evidence type="ECO:0000259" key="9">
    <source>
        <dbReference type="Pfam" id="PF02803"/>
    </source>
</evidence>
<dbReference type="Pfam" id="PF00108">
    <property type="entry name" value="Thiolase_N"/>
    <property type="match status" value="1"/>
</dbReference>
<dbReference type="GO" id="GO:0006635">
    <property type="term" value="P:fatty acid beta-oxidation"/>
    <property type="evidence" value="ECO:0007669"/>
    <property type="project" value="TreeGrafter"/>
</dbReference>
<dbReference type="Proteomes" id="UP000602510">
    <property type="component" value="Unassembled WGS sequence"/>
</dbReference>
<organism evidence="10 13">
    <name type="scientific">Phytophthora infestans</name>
    <name type="common">Potato late blight agent</name>
    <name type="synonym">Botrytis infestans</name>
    <dbReference type="NCBI Taxonomy" id="4787"/>
    <lineage>
        <taxon>Eukaryota</taxon>
        <taxon>Sar</taxon>
        <taxon>Stramenopiles</taxon>
        <taxon>Oomycota</taxon>
        <taxon>Peronosporomycetes</taxon>
        <taxon>Peronosporales</taxon>
        <taxon>Peronosporaceae</taxon>
        <taxon>Phytophthora</taxon>
    </lineage>
</organism>
<comment type="similarity">
    <text evidence="1 7">Belongs to the thiolase-like superfamily. Thiolase family.</text>
</comment>
<comment type="caution">
    <text evidence="10">The sequence shown here is derived from an EMBL/GenBank/DDBJ whole genome shotgun (WGS) entry which is preliminary data.</text>
</comment>
<evidence type="ECO:0000259" key="8">
    <source>
        <dbReference type="Pfam" id="PF00108"/>
    </source>
</evidence>
<sequence length="447" mass="45812">MLKFLSTTSAGYLTHSSALIAMSSPPPAKKPRVNGDTSSSARDVCIIGVARTPCGSLQGKLSALKASDLAGVAIKEAISRAGVKPNDVQELILGHVISAGAGQAPAKQAAVSAGLPQSVVCSSVNKVCASGMKGQCVAAVMLGAQSIMLGMRDVVVVGGMESMSQAPHLSKKARSGARYGDLVFSDALQTDGLFDAFENIPMGDIAEECARKHDISREAQDAYAAESYRRALEATKGGKFKREVVEVQVPPAKRGAAPQTVTEDEEVVVRPVDVASLSKLRPCFKPSGDFGPTVTAGNASPISDGAAALVLMSREKADALGLSSKIQAIVRGFGDAEQEPRSFTTSPALAIPKALANAGVKHDAVDFFEINEAFSVVACANTKLLKLDGAKVNVYGGAVAIGHPLGCSGARIIVTLCSVLHQEGGRIGCAAVCNGGGGASALVIEKA</sequence>
<evidence type="ECO:0000256" key="5">
    <source>
        <dbReference type="ARBA" id="ARBA00023315"/>
    </source>
</evidence>
<feature type="active site" description="Proton acceptor" evidence="6">
    <location>
        <position position="433"/>
    </location>
</feature>
<evidence type="ECO:0000256" key="1">
    <source>
        <dbReference type="ARBA" id="ARBA00010982"/>
    </source>
</evidence>
<evidence type="ECO:0000256" key="7">
    <source>
        <dbReference type="RuleBase" id="RU003557"/>
    </source>
</evidence>
<proteinExistence type="inferred from homology"/>
<dbReference type="EMBL" id="JAACNO010002176">
    <property type="protein sequence ID" value="KAF4135277.1"/>
    <property type="molecule type" value="Genomic_DNA"/>
</dbReference>